<dbReference type="PROSITE" id="PS51123">
    <property type="entry name" value="OMPA_2"/>
    <property type="match status" value="1"/>
</dbReference>
<keyword evidence="1 2" id="KW-0472">Membrane</keyword>
<organism evidence="4 5">
    <name type="scientific">Pelagibius litoralis</name>
    <dbReference type="NCBI Taxonomy" id="374515"/>
    <lineage>
        <taxon>Bacteria</taxon>
        <taxon>Pseudomonadati</taxon>
        <taxon>Pseudomonadota</taxon>
        <taxon>Alphaproteobacteria</taxon>
        <taxon>Rhodospirillales</taxon>
        <taxon>Rhodovibrionaceae</taxon>
        <taxon>Pelagibius</taxon>
    </lineage>
</organism>
<evidence type="ECO:0000313" key="4">
    <source>
        <dbReference type="EMBL" id="NIA71395.1"/>
    </source>
</evidence>
<name>A0A967F1V4_9PROT</name>
<feature type="domain" description="OmpA-like" evidence="3">
    <location>
        <begin position="444"/>
        <end position="562"/>
    </location>
</feature>
<comment type="caution">
    <text evidence="4">The sequence shown here is derived from an EMBL/GenBank/DDBJ whole genome shotgun (WGS) entry which is preliminary data.</text>
</comment>
<keyword evidence="2" id="KW-1133">Transmembrane helix</keyword>
<reference evidence="4" key="1">
    <citation type="submission" date="2020-03" db="EMBL/GenBank/DDBJ databases">
        <title>Genome of Pelagibius litoralis DSM 21314T.</title>
        <authorList>
            <person name="Wang G."/>
        </authorList>
    </citation>
    <scope>NUCLEOTIDE SEQUENCE</scope>
    <source>
        <strain evidence="4">DSM 21314</strain>
    </source>
</reference>
<dbReference type="GO" id="GO:0016020">
    <property type="term" value="C:membrane"/>
    <property type="evidence" value="ECO:0007669"/>
    <property type="project" value="UniProtKB-UniRule"/>
</dbReference>
<dbReference type="EMBL" id="JAAQPH010000021">
    <property type="protein sequence ID" value="NIA71395.1"/>
    <property type="molecule type" value="Genomic_DNA"/>
</dbReference>
<dbReference type="Gene3D" id="3.30.1330.60">
    <property type="entry name" value="OmpA-like domain"/>
    <property type="match status" value="1"/>
</dbReference>
<sequence>MRKPEEEIKRLLLEAELDLLEELKDRCGQLETRVGDSPALRQSVRAVILDVLRDAGVEDHDRLAKVMAPLVLTSMREEIRNSSDMMVDALYPITGRLVAAAVGNAFREMMETLNEKLDEGFSLERWKTRLRAKATGRSEAELQLQGNPPFEFQDLLIIHRQTGLLIARARNVEETLEGIDSELVGGMLTAIMTFTRDAMGNSSSDELRTLSFGTSELFLRTSPAIILAVQAKGSAPAAFEAALEALFCSFVETWGDVLRGYDGALDNADRKALIEDLQRRFGALDEARRNKFRGRSYKGPAVAGLVAVILVGWFGYHGYQAWRFSDIEITAHDAIARTAVLQGYPVNARLDPDTERLHVTGFLPDEAARAGLVRALSEALPEIETAFTIAVLPTTDVSGLRQALETVDQRLADLQEEELTRVDDRLSILDDRLVPLELARPSETDRLQVWVSREAVFFSAGTTLRNPDRAQAKLRALAGLMGRAPAALRLRVVGYSDSAGSPAQNLRVSQDRARDISRLLSGLGLPESRLLTVGRAAERPLSSSSGVDSENRRVEFEVVLPDEG</sequence>
<dbReference type="InterPro" id="IPR006665">
    <property type="entry name" value="OmpA-like"/>
</dbReference>
<dbReference type="InterPro" id="IPR050330">
    <property type="entry name" value="Bact_OuterMem_StrucFunc"/>
</dbReference>
<keyword evidence="2" id="KW-0812">Transmembrane</keyword>
<dbReference type="PANTHER" id="PTHR30329">
    <property type="entry name" value="STATOR ELEMENT OF FLAGELLAR MOTOR COMPLEX"/>
    <property type="match status" value="1"/>
</dbReference>
<dbReference type="RefSeq" id="WP_167228972.1">
    <property type="nucleotide sequence ID" value="NZ_JAAQPH010000021.1"/>
</dbReference>
<gene>
    <name evidence="4" type="ORF">HBA54_22625</name>
</gene>
<dbReference type="Pfam" id="PF00691">
    <property type="entry name" value="OmpA"/>
    <property type="match status" value="1"/>
</dbReference>
<proteinExistence type="predicted"/>
<evidence type="ECO:0000256" key="2">
    <source>
        <dbReference type="SAM" id="Phobius"/>
    </source>
</evidence>
<evidence type="ECO:0000256" key="1">
    <source>
        <dbReference type="PROSITE-ProRule" id="PRU00473"/>
    </source>
</evidence>
<feature type="transmembrane region" description="Helical" evidence="2">
    <location>
        <begin position="297"/>
        <end position="316"/>
    </location>
</feature>
<evidence type="ECO:0000259" key="3">
    <source>
        <dbReference type="PROSITE" id="PS51123"/>
    </source>
</evidence>
<dbReference type="PANTHER" id="PTHR30329:SF21">
    <property type="entry name" value="LIPOPROTEIN YIAD-RELATED"/>
    <property type="match status" value="1"/>
</dbReference>
<dbReference type="AlphaFoldDB" id="A0A967F1V4"/>
<dbReference type="Proteomes" id="UP000761264">
    <property type="component" value="Unassembled WGS sequence"/>
</dbReference>
<dbReference type="InterPro" id="IPR036737">
    <property type="entry name" value="OmpA-like_sf"/>
</dbReference>
<dbReference type="SUPFAM" id="SSF103088">
    <property type="entry name" value="OmpA-like"/>
    <property type="match status" value="1"/>
</dbReference>
<dbReference type="CDD" id="cd07185">
    <property type="entry name" value="OmpA_C-like"/>
    <property type="match status" value="1"/>
</dbReference>
<evidence type="ECO:0000313" key="5">
    <source>
        <dbReference type="Proteomes" id="UP000761264"/>
    </source>
</evidence>
<accession>A0A967F1V4</accession>
<protein>
    <submittedName>
        <fullName evidence="4">OmpA family protein</fullName>
    </submittedName>
</protein>
<keyword evidence="5" id="KW-1185">Reference proteome</keyword>